<comment type="caution">
    <text evidence="1">The sequence shown here is derived from an EMBL/GenBank/DDBJ whole genome shotgun (WGS) entry which is preliminary data.</text>
</comment>
<dbReference type="RefSeq" id="WP_145463630.1">
    <property type="nucleotide sequence ID" value="NZ_VNHC01000002.1"/>
</dbReference>
<dbReference type="Proteomes" id="UP000320012">
    <property type="component" value="Unassembled WGS sequence"/>
</dbReference>
<name>A0A9Q8N8H8_9LACO</name>
<accession>A0A9Q8N8H8</accession>
<gene>
    <name evidence="1" type="ORF">FO435_03720</name>
</gene>
<protein>
    <submittedName>
        <fullName evidence="1">Uncharacterized protein</fullName>
    </submittedName>
</protein>
<evidence type="ECO:0000313" key="1">
    <source>
        <dbReference type="EMBL" id="TVV27043.1"/>
    </source>
</evidence>
<reference evidence="1 2" key="1">
    <citation type="submission" date="2019-07" db="EMBL/GenBank/DDBJ databases">
        <title>Genome sequence of Weissella cibaria GK1.</title>
        <authorList>
            <person name="Choi H.-J."/>
        </authorList>
    </citation>
    <scope>NUCLEOTIDE SEQUENCE [LARGE SCALE GENOMIC DNA]</scope>
    <source>
        <strain evidence="1 2">GK1</strain>
    </source>
</reference>
<organism evidence="1 2">
    <name type="scientific">Weissella cibaria</name>
    <dbReference type="NCBI Taxonomy" id="137591"/>
    <lineage>
        <taxon>Bacteria</taxon>
        <taxon>Bacillati</taxon>
        <taxon>Bacillota</taxon>
        <taxon>Bacilli</taxon>
        <taxon>Lactobacillales</taxon>
        <taxon>Lactobacillaceae</taxon>
        <taxon>Weissella</taxon>
    </lineage>
</organism>
<dbReference type="EMBL" id="VNHC01000002">
    <property type="protein sequence ID" value="TVV27043.1"/>
    <property type="molecule type" value="Genomic_DNA"/>
</dbReference>
<evidence type="ECO:0000313" key="2">
    <source>
        <dbReference type="Proteomes" id="UP000320012"/>
    </source>
</evidence>
<dbReference type="AlphaFoldDB" id="A0A9Q8N8H8"/>
<sequence length="93" mass="10142">MSLTNPFERRSAMAMVGNTAPFIMSGGTFIPNELVSAEEALKNSDLYSVASLISSDIAGAKFIGDNSFTEMLNKPSDRVNRVTFWQTAVRCLC</sequence>
<proteinExistence type="predicted"/>